<evidence type="ECO:0000313" key="5">
    <source>
        <dbReference type="Proteomes" id="UP000293637"/>
    </source>
</evidence>
<reference evidence="2 6" key="3">
    <citation type="submission" date="2019-07" db="EMBL/GenBank/DDBJ databases">
        <title>Comparative genome analysis of staphylococcus lugdunensis shows clonal complex-dependent diversity of the putative virulence factor, ess/type vii locus.</title>
        <authorList>
            <person name="Lebeurre J."/>
            <person name="Dahyot S."/>
            <person name="Diene S."/>
            <person name="Paulay A."/>
            <person name="Aubourg M."/>
            <person name="Argemi X."/>
            <person name="Giard J.-C."/>
            <person name="Tournier I."/>
            <person name="Francois P."/>
            <person name="Pestel-Caron M."/>
        </authorList>
    </citation>
    <scope>NUCLEOTIDE SEQUENCE [LARGE SCALE GENOMIC DNA]</scope>
    <source>
        <strain evidence="2 6">SL13</strain>
    </source>
</reference>
<evidence type="ECO:0000313" key="4">
    <source>
        <dbReference type="Proteomes" id="UP000070063"/>
    </source>
</evidence>
<dbReference type="STRING" id="28035.B6N84_05035"/>
<accession>A0A133QAZ2</accession>
<name>A0A133QAZ2_STALU</name>
<dbReference type="Proteomes" id="UP000070063">
    <property type="component" value="Unassembled WGS sequence"/>
</dbReference>
<reference evidence="3 5" key="2">
    <citation type="journal article" date="2019" name="Sci. Transl. Med.">
        <title>Quorum sensing between bacterial species on the skin protects against epidermal injury in atopic dermatitis.</title>
        <authorList>
            <person name="Williams M.R."/>
        </authorList>
    </citation>
    <scope>NUCLEOTIDE SEQUENCE [LARGE SCALE GENOMIC DNA]</scope>
    <source>
        <strain evidence="3 5">E7</strain>
    </source>
</reference>
<evidence type="ECO:0000313" key="2">
    <source>
        <dbReference type="EMBL" id="QEX38557.1"/>
    </source>
</evidence>
<evidence type="ECO:0000313" key="1">
    <source>
        <dbReference type="EMBL" id="KXA40059.1"/>
    </source>
</evidence>
<dbReference type="GeneID" id="58091748"/>
<evidence type="ECO:0008006" key="7">
    <source>
        <dbReference type="Google" id="ProtNLM"/>
    </source>
</evidence>
<dbReference type="EMBL" id="CP041722">
    <property type="protein sequence ID" value="QEX38557.1"/>
    <property type="molecule type" value="Genomic_DNA"/>
</dbReference>
<dbReference type="Proteomes" id="UP000293637">
    <property type="component" value="Unassembled WGS sequence"/>
</dbReference>
<dbReference type="RefSeq" id="WP_002477960.1">
    <property type="nucleotide sequence ID" value="NZ_AP021848.1"/>
</dbReference>
<dbReference type="EMBL" id="SCHB01000007">
    <property type="protein sequence ID" value="TBW71563.1"/>
    <property type="molecule type" value="Genomic_DNA"/>
</dbReference>
<keyword evidence="6" id="KW-1185">Reference proteome</keyword>
<evidence type="ECO:0000313" key="6">
    <source>
        <dbReference type="Proteomes" id="UP000325462"/>
    </source>
</evidence>
<dbReference type="Proteomes" id="UP000325462">
    <property type="component" value="Chromosome"/>
</dbReference>
<dbReference type="eggNOG" id="ENOG50305AA">
    <property type="taxonomic scope" value="Bacteria"/>
</dbReference>
<protein>
    <recommendedName>
        <fullName evidence="7">Staphylococcal protein</fullName>
    </recommendedName>
</protein>
<gene>
    <name evidence="3" type="ORF">EQ812_10165</name>
    <name evidence="2" type="ORF">FO454_06405</name>
    <name evidence="1" type="ORF">HMPREF3225_00349</name>
</gene>
<evidence type="ECO:0000313" key="3">
    <source>
        <dbReference type="EMBL" id="TBW71563.1"/>
    </source>
</evidence>
<dbReference type="AlphaFoldDB" id="A0A133QAZ2"/>
<dbReference type="EMBL" id="LRQI01000018">
    <property type="protein sequence ID" value="KXA40059.1"/>
    <property type="molecule type" value="Genomic_DNA"/>
</dbReference>
<sequence>MTYMDIYLQKFLKDIVKESIDEYKLILDTKLKNIEDYIAYLNEKRAHLLKLIDSLTSTLENKYIDILHVCNIRCAEEINDGEIQAIKARLDQFEAYCAKIEADLTQQSKERIITEKECHLVQQICHVA</sequence>
<dbReference type="OMA" id="YMHYLIT"/>
<organism evidence="3 5">
    <name type="scientific">Staphylococcus lugdunensis</name>
    <dbReference type="NCBI Taxonomy" id="28035"/>
    <lineage>
        <taxon>Bacteria</taxon>
        <taxon>Bacillati</taxon>
        <taxon>Bacillota</taxon>
        <taxon>Bacilli</taxon>
        <taxon>Bacillales</taxon>
        <taxon>Staphylococcaceae</taxon>
        <taxon>Staphylococcus</taxon>
    </lineage>
</organism>
<proteinExistence type="predicted"/>
<reference evidence="1 4" key="1">
    <citation type="submission" date="2016-01" db="EMBL/GenBank/DDBJ databases">
        <authorList>
            <person name="Mitreva M."/>
            <person name="Pepin K.H."/>
            <person name="Mihindukulasuriya K.A."/>
            <person name="Fulton R."/>
            <person name="Fronick C."/>
            <person name="O'Laughlin M."/>
            <person name="Miner T."/>
            <person name="Herter B."/>
            <person name="Rosa B.A."/>
            <person name="Cordes M."/>
            <person name="Tomlinson C."/>
            <person name="Wollam A."/>
            <person name="Palsikar V.B."/>
            <person name="Mardis E.R."/>
            <person name="Wilson R.K."/>
        </authorList>
    </citation>
    <scope>NUCLEOTIDE SEQUENCE [LARGE SCALE GENOMIC DNA]</scope>
    <source>
        <strain evidence="1 4">MJR7738</strain>
    </source>
</reference>